<dbReference type="InterPro" id="IPR004113">
    <property type="entry name" value="FAD-bd_oxidored_4_C"/>
</dbReference>
<dbReference type="AlphaFoldDB" id="A0A382XWZ4"/>
<dbReference type="GO" id="GO:1903457">
    <property type="term" value="P:lactate catabolic process"/>
    <property type="evidence" value="ECO:0007669"/>
    <property type="project" value="TreeGrafter"/>
</dbReference>
<accession>A0A382XWZ4</accession>
<dbReference type="GO" id="GO:0050660">
    <property type="term" value="F:flavin adenine dinucleotide binding"/>
    <property type="evidence" value="ECO:0007669"/>
    <property type="project" value="InterPro"/>
</dbReference>
<evidence type="ECO:0000256" key="7">
    <source>
        <dbReference type="ARBA" id="ARBA00038897"/>
    </source>
</evidence>
<dbReference type="Pfam" id="PF02913">
    <property type="entry name" value="FAD-oxidase_C"/>
    <property type="match status" value="1"/>
</dbReference>
<feature type="domain" description="FAD-binding oxidoreductase/transferase type 4 C-terminal" evidence="9">
    <location>
        <begin position="180"/>
        <end position="260"/>
    </location>
</feature>
<evidence type="ECO:0000256" key="2">
    <source>
        <dbReference type="ARBA" id="ARBA00004173"/>
    </source>
</evidence>
<dbReference type="Pfam" id="PF01565">
    <property type="entry name" value="FAD_binding_4"/>
    <property type="match status" value="1"/>
</dbReference>
<name>A0A382XWZ4_9ZZZZ</name>
<dbReference type="EC" id="1.1.2.4" evidence="7"/>
<protein>
    <recommendedName>
        <fullName evidence="7">D-lactate dehydrogenase (cytochrome)</fullName>
        <ecNumber evidence="7">1.1.2.4</ecNumber>
    </recommendedName>
</protein>
<keyword evidence="6" id="KW-0496">Mitochondrion</keyword>
<dbReference type="GO" id="GO:0005739">
    <property type="term" value="C:mitochondrion"/>
    <property type="evidence" value="ECO:0007669"/>
    <property type="project" value="UniProtKB-SubCell"/>
</dbReference>
<dbReference type="EMBL" id="UINC01171036">
    <property type="protein sequence ID" value="SVD75380.1"/>
    <property type="molecule type" value="Genomic_DNA"/>
</dbReference>
<organism evidence="10">
    <name type="scientific">marine metagenome</name>
    <dbReference type="NCBI Taxonomy" id="408172"/>
    <lineage>
        <taxon>unclassified sequences</taxon>
        <taxon>metagenomes</taxon>
        <taxon>ecological metagenomes</taxon>
    </lineage>
</organism>
<evidence type="ECO:0000259" key="9">
    <source>
        <dbReference type="Pfam" id="PF02913"/>
    </source>
</evidence>
<comment type="subcellular location">
    <subcellularLocation>
        <location evidence="2">Mitochondrion</location>
    </subcellularLocation>
</comment>
<dbReference type="SUPFAM" id="SSF56176">
    <property type="entry name" value="FAD-binding/transporter-associated domain-like"/>
    <property type="match status" value="1"/>
</dbReference>
<evidence type="ECO:0000256" key="5">
    <source>
        <dbReference type="ARBA" id="ARBA00023002"/>
    </source>
</evidence>
<feature type="non-terminal residue" evidence="10">
    <location>
        <position position="267"/>
    </location>
</feature>
<evidence type="ECO:0000313" key="10">
    <source>
        <dbReference type="EMBL" id="SVD75380.1"/>
    </source>
</evidence>
<feature type="domain" description="FAD linked oxidase N-terminal" evidence="8">
    <location>
        <begin position="10"/>
        <end position="90"/>
    </location>
</feature>
<dbReference type="Gene3D" id="3.30.465.10">
    <property type="match status" value="1"/>
</dbReference>
<feature type="non-terminal residue" evidence="10">
    <location>
        <position position="1"/>
    </location>
</feature>
<dbReference type="PANTHER" id="PTHR11748">
    <property type="entry name" value="D-LACTATE DEHYDROGENASE"/>
    <property type="match status" value="1"/>
</dbReference>
<proteinExistence type="inferred from homology"/>
<dbReference type="InterPro" id="IPR006094">
    <property type="entry name" value="Oxid_FAD_bind_N"/>
</dbReference>
<evidence type="ECO:0000256" key="1">
    <source>
        <dbReference type="ARBA" id="ARBA00001974"/>
    </source>
</evidence>
<evidence type="ECO:0000256" key="6">
    <source>
        <dbReference type="ARBA" id="ARBA00023128"/>
    </source>
</evidence>
<comment type="similarity">
    <text evidence="3">Belongs to the FAD-binding oxidoreductase/transferase type 4 family.</text>
</comment>
<evidence type="ECO:0000259" key="8">
    <source>
        <dbReference type="Pfam" id="PF01565"/>
    </source>
</evidence>
<dbReference type="InterPro" id="IPR036318">
    <property type="entry name" value="FAD-bd_PCMH-like_sf"/>
</dbReference>
<comment type="cofactor">
    <cofactor evidence="1">
        <name>FAD</name>
        <dbReference type="ChEBI" id="CHEBI:57692"/>
    </cofactor>
</comment>
<dbReference type="GO" id="GO:0008720">
    <property type="term" value="F:D-lactate dehydrogenase (NAD+) activity"/>
    <property type="evidence" value="ECO:0007669"/>
    <property type="project" value="TreeGrafter"/>
</dbReference>
<reference evidence="10" key="1">
    <citation type="submission" date="2018-05" db="EMBL/GenBank/DDBJ databases">
        <authorList>
            <person name="Lanie J.A."/>
            <person name="Ng W.-L."/>
            <person name="Kazmierczak K.M."/>
            <person name="Andrzejewski T.M."/>
            <person name="Davidsen T.M."/>
            <person name="Wayne K.J."/>
            <person name="Tettelin H."/>
            <person name="Glass J.I."/>
            <person name="Rusch D."/>
            <person name="Podicherti R."/>
            <person name="Tsui H.-C.T."/>
            <person name="Winkler M.E."/>
        </authorList>
    </citation>
    <scope>NUCLEOTIDE SEQUENCE</scope>
</reference>
<dbReference type="GO" id="GO:0004458">
    <property type="term" value="F:D-lactate dehydrogenase (cytochrome) activity"/>
    <property type="evidence" value="ECO:0007669"/>
    <property type="project" value="UniProtKB-EC"/>
</dbReference>
<evidence type="ECO:0000256" key="3">
    <source>
        <dbReference type="ARBA" id="ARBA00008000"/>
    </source>
</evidence>
<sequence length="267" mass="29564">EVVRGWQNYHINDDGNSIELQPGVIGARANVYLAPYQKRIGPDPASINSARIGGIISNNSSGMVCGVKYNSYHTMKNIRFMLANGHVYDTSNQDDYVQFINSEPDLSSGITACKKEIESQDKVVNMIRRKYSIKNTIGYSLNAFIDYNHPLDIFAHLIIGAEGTLAFCSKVELNTIDDPPLKSTGLVLFDSVTNAISSLSILLDEGADAIELMDDASLRTAEHFSNAPYDYTSIKSQSAGLLFEFQRHDPQEIEMLMKTVPKNLMSV</sequence>
<evidence type="ECO:0000256" key="4">
    <source>
        <dbReference type="ARBA" id="ARBA00022946"/>
    </source>
</evidence>
<dbReference type="PANTHER" id="PTHR11748:SF111">
    <property type="entry name" value="D-LACTATE DEHYDROGENASE, MITOCHONDRIAL-RELATED"/>
    <property type="match status" value="1"/>
</dbReference>
<keyword evidence="5" id="KW-0560">Oxidoreductase</keyword>
<dbReference type="InterPro" id="IPR016169">
    <property type="entry name" value="FAD-bd_PCMH_sub2"/>
</dbReference>
<keyword evidence="4" id="KW-0809">Transit peptide</keyword>
<gene>
    <name evidence="10" type="ORF">METZ01_LOCUS428234</name>
</gene>